<proteinExistence type="predicted"/>
<accession>A0A5J9UB07</accession>
<evidence type="ECO:0000256" key="1">
    <source>
        <dbReference type="SAM" id="Coils"/>
    </source>
</evidence>
<gene>
    <name evidence="3" type="ORF">EJB05_30445</name>
</gene>
<keyword evidence="4" id="KW-1185">Reference proteome</keyword>
<feature type="coiled-coil region" evidence="1">
    <location>
        <begin position="62"/>
        <end position="117"/>
    </location>
</feature>
<dbReference type="PANTHER" id="PTHR33086:SF87">
    <property type="entry name" value="OS03G0384400 PROTEIN"/>
    <property type="match status" value="1"/>
</dbReference>
<dbReference type="Proteomes" id="UP000324897">
    <property type="component" value="Unassembled WGS sequence"/>
</dbReference>
<evidence type="ECO:0000259" key="2">
    <source>
        <dbReference type="Pfam" id="PF07762"/>
    </source>
</evidence>
<keyword evidence="1" id="KW-0175">Coiled coil</keyword>
<dbReference type="Pfam" id="PF07762">
    <property type="entry name" value="DUF1618"/>
    <property type="match status" value="1"/>
</dbReference>
<dbReference type="InterPro" id="IPR011676">
    <property type="entry name" value="DUF1618"/>
</dbReference>
<protein>
    <recommendedName>
        <fullName evidence="2">DUF1618 domain-containing protein</fullName>
    </recommendedName>
</protein>
<name>A0A5J9UB07_9POAL</name>
<evidence type="ECO:0000313" key="4">
    <source>
        <dbReference type="Proteomes" id="UP000324897"/>
    </source>
</evidence>
<dbReference type="PANTHER" id="PTHR33086">
    <property type="entry name" value="OS05G0468200 PROTEIN-RELATED"/>
    <property type="match status" value="1"/>
</dbReference>
<dbReference type="Gramene" id="TVU20845">
    <property type="protein sequence ID" value="TVU20845"/>
    <property type="gene ID" value="EJB05_30445"/>
</dbReference>
<feature type="domain" description="DUF1618" evidence="2">
    <location>
        <begin position="321"/>
        <end position="443"/>
    </location>
</feature>
<comment type="caution">
    <text evidence="3">The sequence shown here is derived from an EMBL/GenBank/DDBJ whole genome shotgun (WGS) entry which is preliminary data.</text>
</comment>
<evidence type="ECO:0000313" key="3">
    <source>
        <dbReference type="EMBL" id="TVU20845.1"/>
    </source>
</evidence>
<dbReference type="EMBL" id="RWGY01000026">
    <property type="protein sequence ID" value="TVU20845.1"/>
    <property type="molecule type" value="Genomic_DNA"/>
</dbReference>
<dbReference type="AlphaFoldDB" id="A0A5J9UB07"/>
<reference evidence="3 4" key="1">
    <citation type="journal article" date="2019" name="Sci. Rep.">
        <title>A high-quality genome of Eragrostis curvula grass provides insights into Poaceae evolution and supports new strategies to enhance forage quality.</title>
        <authorList>
            <person name="Carballo J."/>
            <person name="Santos B.A.C.M."/>
            <person name="Zappacosta D."/>
            <person name="Garbus I."/>
            <person name="Selva J.P."/>
            <person name="Gallo C.A."/>
            <person name="Diaz A."/>
            <person name="Albertini E."/>
            <person name="Caccamo M."/>
            <person name="Echenique V."/>
        </authorList>
    </citation>
    <scope>NUCLEOTIDE SEQUENCE [LARGE SCALE GENOMIC DNA]</scope>
    <source>
        <strain evidence="4">cv. Victoria</strain>
        <tissue evidence="3">Leaf</tissue>
    </source>
</reference>
<sequence>MNYSILQDCQAVASDRRRQRWLSKCAYAVQEALPANEKDNDDDTCVPAFIGHLLASFETSAHQELRIDLERYSAVMEQLLSNIEKFNPSNAPKKKLLKRTHDTNERETKKLRKTEAEWLCLDRYGHALVTDDGGVVPWTATGVTRHGVSIKLSLCVQEPPCISWLLFMAEVPHSILSSSVTHDVSYFQPPRSMELSVLVVSSHEKTLLLEAFCAGTRDYLVLDLVVPPVLTCLPPLCTWEMEIQGRKGIMRREDGRGYVVAVLEQGLRKGEAWHVSFFSTSSSSAGGAWRRKPARLAPDQLHDWPCWEISTELACDGRFWWVDLRRGMLSCSCDSLLEERNGAEETMPLALEFTPLPNVSMDEAKGARFSDYDLQQDRCIMASGGHLTYVDVRVLRGLPRGAPPLCNGCRGGSVTTWTLDHISGVWVKVHQVTLSDVWKDDSYGSLLFTASYGKSCSTGGTSGVGFD</sequence>
<organism evidence="3 4">
    <name type="scientific">Eragrostis curvula</name>
    <name type="common">weeping love grass</name>
    <dbReference type="NCBI Taxonomy" id="38414"/>
    <lineage>
        <taxon>Eukaryota</taxon>
        <taxon>Viridiplantae</taxon>
        <taxon>Streptophyta</taxon>
        <taxon>Embryophyta</taxon>
        <taxon>Tracheophyta</taxon>
        <taxon>Spermatophyta</taxon>
        <taxon>Magnoliopsida</taxon>
        <taxon>Liliopsida</taxon>
        <taxon>Poales</taxon>
        <taxon>Poaceae</taxon>
        <taxon>PACMAD clade</taxon>
        <taxon>Chloridoideae</taxon>
        <taxon>Eragrostideae</taxon>
        <taxon>Eragrostidinae</taxon>
        <taxon>Eragrostis</taxon>
    </lineage>
</organism>